<dbReference type="NCBIfam" id="TIGR00418">
    <property type="entry name" value="thrS"/>
    <property type="match status" value="1"/>
</dbReference>
<dbReference type="CDD" id="cd00860">
    <property type="entry name" value="ThrRS_anticodon"/>
    <property type="match status" value="1"/>
</dbReference>
<evidence type="ECO:0000256" key="13">
    <source>
        <dbReference type="HAMAP-Rule" id="MF_00184"/>
    </source>
</evidence>
<evidence type="ECO:0000256" key="1">
    <source>
        <dbReference type="ARBA" id="ARBA00004496"/>
    </source>
</evidence>
<feature type="binding site" evidence="13">
    <location>
        <position position="348"/>
    </location>
    <ligand>
        <name>Zn(2+)</name>
        <dbReference type="ChEBI" id="CHEBI:29105"/>
        <note>catalytic</note>
    </ligand>
</feature>
<evidence type="ECO:0000256" key="8">
    <source>
        <dbReference type="ARBA" id="ARBA00022840"/>
    </source>
</evidence>
<keyword evidence="17" id="KW-1185">Reference proteome</keyword>
<keyword evidence="13" id="KW-0479">Metal-binding</keyword>
<comment type="catalytic activity">
    <reaction evidence="12 13">
        <text>tRNA(Thr) + L-threonine + ATP = L-threonyl-tRNA(Thr) + AMP + diphosphate + H(+)</text>
        <dbReference type="Rhea" id="RHEA:24624"/>
        <dbReference type="Rhea" id="RHEA-COMP:9670"/>
        <dbReference type="Rhea" id="RHEA-COMP:9704"/>
        <dbReference type="ChEBI" id="CHEBI:15378"/>
        <dbReference type="ChEBI" id="CHEBI:30616"/>
        <dbReference type="ChEBI" id="CHEBI:33019"/>
        <dbReference type="ChEBI" id="CHEBI:57926"/>
        <dbReference type="ChEBI" id="CHEBI:78442"/>
        <dbReference type="ChEBI" id="CHEBI:78534"/>
        <dbReference type="ChEBI" id="CHEBI:456215"/>
        <dbReference type="EC" id="6.1.1.3"/>
    </reaction>
</comment>
<dbReference type="Gene3D" id="3.30.930.10">
    <property type="entry name" value="Bira Bifunctional Protein, Domain 2"/>
    <property type="match status" value="1"/>
</dbReference>
<dbReference type="GO" id="GO:0005737">
    <property type="term" value="C:cytoplasm"/>
    <property type="evidence" value="ECO:0007669"/>
    <property type="project" value="UniProtKB-SubCell"/>
</dbReference>
<dbReference type="EMBL" id="RKLV01000001">
    <property type="protein sequence ID" value="MCX2818013.1"/>
    <property type="molecule type" value="Genomic_DNA"/>
</dbReference>
<evidence type="ECO:0000256" key="10">
    <source>
        <dbReference type="ARBA" id="ARBA00022917"/>
    </source>
</evidence>
<dbReference type="GO" id="GO:0000049">
    <property type="term" value="F:tRNA binding"/>
    <property type="evidence" value="ECO:0007669"/>
    <property type="project" value="UniProtKB-KW"/>
</dbReference>
<keyword evidence="3 13" id="KW-0963">Cytoplasm</keyword>
<evidence type="ECO:0000256" key="14">
    <source>
        <dbReference type="SAM" id="MobiDB-lite"/>
    </source>
</evidence>
<dbReference type="PANTHER" id="PTHR11451">
    <property type="entry name" value="THREONINE-TRNA LIGASE"/>
    <property type="match status" value="1"/>
</dbReference>
<evidence type="ECO:0000256" key="9">
    <source>
        <dbReference type="ARBA" id="ARBA00022884"/>
    </source>
</evidence>
<dbReference type="InterPro" id="IPR036621">
    <property type="entry name" value="Anticodon-bd_dom_sf"/>
</dbReference>
<dbReference type="FunFam" id="3.40.50.800:FF:000001">
    <property type="entry name" value="Threonine--tRNA ligase"/>
    <property type="match status" value="1"/>
</dbReference>
<proteinExistence type="inferred from homology"/>
<dbReference type="InterPro" id="IPR015011">
    <property type="entry name" value="Threonyl-tRNA_syn_edit_dom_arc"/>
</dbReference>
<keyword evidence="8 13" id="KW-0067">ATP-binding</keyword>
<dbReference type="RefSeq" id="WP_266085606.1">
    <property type="nucleotide sequence ID" value="NZ_RKLV01000001.1"/>
</dbReference>
<keyword evidence="9 13" id="KW-0694">RNA-binding</keyword>
<comment type="caution">
    <text evidence="16">The sequence shown here is derived from an EMBL/GenBank/DDBJ whole genome shotgun (WGS) entry which is preliminary data.</text>
</comment>
<dbReference type="Proteomes" id="UP001149411">
    <property type="component" value="Unassembled WGS sequence"/>
</dbReference>
<dbReference type="InterPro" id="IPR002314">
    <property type="entry name" value="aa-tRNA-synt_IIb"/>
</dbReference>
<sequence length="618" mass="69969">MKLLLIHSDYIEYEARDETPVAEDEPALEGRLEEALTAFIAVEEGDEEDVDGVVEGAVEEIVDVADELGVKGVMVYPYAHLSQDLASPETAVSALKRIAGALREGHGYEVQRAPFGWYKSFELSCKGHPMSELSRVVEPREVTADEEDEEDEEETEPSDYLVMTPDGEVHDAEGFRDEGDDDLRTLIDDEIGEGGGGEEGEEDAHIRMMRDKEFVGYDGLSDPGNFRWYPRGKCARDLLIDYVDDLVVDYGGMPVETPIMYDLGAPCIHEHSEKFGERQYRFESGDRKMMLRFAACFGQFSVMRDMHIASNDLPLRVYEMSKYSFRREQRGELSGLKRLRAFTMPDMHTACADMEEAQDEFRKQAVLGYRTGDDLGLDYTAALRTTRDYFDDHRGWFEDITDEIGEPVLIEVIPERKHYWSVKIDLAVTAGGEPMENPTVQIDVESADRFDIEYYDDEGEHEPVLLHYSPSGSIERAFAALLETAAEKKDADGETPSLPVWMSPTQVRFVPIGDEHTDHCAEVAETLSEAGIRADIDDRDETVGKKIRKAEQDWVPYIAVVGDEEVEDGMLSVRVREEGEERTETPQELVDEINERVKGMPTRERYTPLLLSDKPQFV</sequence>
<dbReference type="Pfam" id="PF08915">
    <property type="entry name" value="tRNA-Thr_ED"/>
    <property type="match status" value="1"/>
</dbReference>
<feature type="compositionally biased region" description="Acidic residues" evidence="14">
    <location>
        <begin position="144"/>
        <end position="157"/>
    </location>
</feature>
<feature type="binding site" evidence="13">
    <location>
        <position position="296"/>
    </location>
    <ligand>
        <name>Zn(2+)</name>
        <dbReference type="ChEBI" id="CHEBI:29105"/>
        <note>catalytic</note>
    </ligand>
</feature>
<dbReference type="SUPFAM" id="SSF52954">
    <property type="entry name" value="Class II aaRS ABD-related"/>
    <property type="match status" value="1"/>
</dbReference>
<gene>
    <name evidence="13" type="primary">thrS</name>
    <name evidence="16" type="ORF">EGH25_01400</name>
</gene>
<keyword evidence="6 13" id="KW-0547">Nucleotide-binding</keyword>
<evidence type="ECO:0000313" key="17">
    <source>
        <dbReference type="Proteomes" id="UP001149411"/>
    </source>
</evidence>
<dbReference type="HAMAP" id="MF_00184">
    <property type="entry name" value="Thr_tRNA_synth"/>
    <property type="match status" value="1"/>
</dbReference>
<dbReference type="InterPro" id="IPR006195">
    <property type="entry name" value="aa-tRNA-synth_II"/>
</dbReference>
<evidence type="ECO:0000313" key="16">
    <source>
        <dbReference type="EMBL" id="MCX2818013.1"/>
    </source>
</evidence>
<feature type="domain" description="Aminoacyl-transfer RNA synthetases class-II family profile" evidence="15">
    <location>
        <begin position="239"/>
        <end position="496"/>
    </location>
</feature>
<dbReference type="SUPFAM" id="SSF55681">
    <property type="entry name" value="Class II aaRS and biotin synthetases"/>
    <property type="match status" value="1"/>
</dbReference>
<dbReference type="InterPro" id="IPR045864">
    <property type="entry name" value="aa-tRNA-synth_II/BPL/LPL"/>
</dbReference>
<dbReference type="AlphaFoldDB" id="A0A9Q4C208"/>
<dbReference type="Pfam" id="PF00587">
    <property type="entry name" value="tRNA-synt_2b"/>
    <property type="match status" value="1"/>
</dbReference>
<dbReference type="PROSITE" id="PS50862">
    <property type="entry name" value="AA_TRNA_LIGASE_II"/>
    <property type="match status" value="1"/>
</dbReference>
<keyword evidence="5 13" id="KW-0436">Ligase</keyword>
<dbReference type="InterPro" id="IPR047246">
    <property type="entry name" value="ThrRS_anticodon"/>
</dbReference>
<keyword evidence="7 13" id="KW-0862">Zinc</keyword>
<evidence type="ECO:0000256" key="5">
    <source>
        <dbReference type="ARBA" id="ARBA00022598"/>
    </source>
</evidence>
<dbReference type="NCBIfam" id="NF003068">
    <property type="entry name" value="PRK03991.1"/>
    <property type="match status" value="1"/>
</dbReference>
<evidence type="ECO:0000256" key="6">
    <source>
        <dbReference type="ARBA" id="ARBA00022741"/>
    </source>
</evidence>
<dbReference type="GO" id="GO:0008270">
    <property type="term" value="F:zinc ion binding"/>
    <property type="evidence" value="ECO:0007669"/>
    <property type="project" value="InterPro"/>
</dbReference>
<dbReference type="InterPro" id="IPR002320">
    <property type="entry name" value="Thr-tRNA-ligase_IIa"/>
</dbReference>
<dbReference type="GO" id="GO:0005524">
    <property type="term" value="F:ATP binding"/>
    <property type="evidence" value="ECO:0007669"/>
    <property type="project" value="UniProtKB-UniRule"/>
</dbReference>
<evidence type="ECO:0000256" key="3">
    <source>
        <dbReference type="ARBA" id="ARBA00022490"/>
    </source>
</evidence>
<comment type="caution">
    <text evidence="13">Lacks conserved residue(s) required for the propagation of feature annotation.</text>
</comment>
<feature type="binding site" evidence="13">
    <location>
        <position position="467"/>
    </location>
    <ligand>
        <name>Zn(2+)</name>
        <dbReference type="ChEBI" id="CHEBI:29105"/>
        <note>catalytic</note>
    </ligand>
</feature>
<dbReference type="EC" id="6.1.1.3" evidence="13"/>
<evidence type="ECO:0000256" key="11">
    <source>
        <dbReference type="ARBA" id="ARBA00023146"/>
    </source>
</evidence>
<dbReference type="InterPro" id="IPR023509">
    <property type="entry name" value="DTD-like_sf"/>
</dbReference>
<dbReference type="PRINTS" id="PR01047">
    <property type="entry name" value="TRNASYNTHTHR"/>
</dbReference>
<dbReference type="Pfam" id="PF03129">
    <property type="entry name" value="HGTP_anticodon"/>
    <property type="match status" value="1"/>
</dbReference>
<feature type="compositionally biased region" description="Basic and acidic residues" evidence="14">
    <location>
        <begin position="167"/>
        <end position="181"/>
    </location>
</feature>
<name>A0A9Q4C208_9EURY</name>
<keyword evidence="4 13" id="KW-0820">tRNA-binding</keyword>
<dbReference type="Gene3D" id="3.50.80.10">
    <property type="entry name" value="D-tyrosyl-tRNA(Tyr) deacylase"/>
    <property type="match status" value="1"/>
</dbReference>
<evidence type="ECO:0000256" key="7">
    <source>
        <dbReference type="ARBA" id="ARBA00022833"/>
    </source>
</evidence>
<protein>
    <recommendedName>
        <fullName evidence="13">Threonine--tRNA ligase</fullName>
        <ecNumber evidence="13">6.1.1.3</ecNumber>
    </recommendedName>
    <alternativeName>
        <fullName evidence="13">Threonyl-tRNA synthetase</fullName>
        <shortName evidence="13">ThrRS</shortName>
    </alternativeName>
</protein>
<comment type="subcellular location">
    <subcellularLocation>
        <location evidence="1 13">Cytoplasm</location>
    </subcellularLocation>
</comment>
<dbReference type="Gene3D" id="3.40.50.800">
    <property type="entry name" value="Anticodon-binding domain"/>
    <property type="match status" value="1"/>
</dbReference>
<evidence type="ECO:0000256" key="4">
    <source>
        <dbReference type="ARBA" id="ARBA00022555"/>
    </source>
</evidence>
<comment type="similarity">
    <text evidence="2 13">Belongs to the class-II aminoacyl-tRNA synthetase family.</text>
</comment>
<keyword evidence="11 13" id="KW-0030">Aminoacyl-tRNA synthetase</keyword>
<feature type="region of interest" description="Disordered" evidence="14">
    <location>
        <begin position="137"/>
        <end position="181"/>
    </location>
</feature>
<dbReference type="GO" id="GO:0006435">
    <property type="term" value="P:threonyl-tRNA aminoacylation"/>
    <property type="evidence" value="ECO:0007669"/>
    <property type="project" value="UniProtKB-UniRule"/>
</dbReference>
<organism evidence="16 17">
    <name type="scientific">Halorutilus salinus</name>
    <dbReference type="NCBI Taxonomy" id="2487751"/>
    <lineage>
        <taxon>Archaea</taxon>
        <taxon>Methanobacteriati</taxon>
        <taxon>Methanobacteriota</taxon>
        <taxon>Stenosarchaea group</taxon>
        <taxon>Halobacteria</taxon>
        <taxon>Halorutilales</taxon>
        <taxon>Halorutilaceae</taxon>
        <taxon>Halorutilus</taxon>
    </lineage>
</organism>
<accession>A0A9Q4C208</accession>
<comment type="subunit">
    <text evidence="13">Homodimer.</text>
</comment>
<evidence type="ECO:0000256" key="2">
    <source>
        <dbReference type="ARBA" id="ARBA00008226"/>
    </source>
</evidence>
<reference evidence="16" key="1">
    <citation type="submission" date="2022-09" db="EMBL/GenBank/DDBJ databases">
        <title>Haloadaptaus new haloarchaeum isolated from saline soil.</title>
        <authorList>
            <person name="Duran-Viseras A."/>
            <person name="Sanchez-Porro C."/>
            <person name="Ventosa A."/>
        </authorList>
    </citation>
    <scope>NUCLEOTIDE SEQUENCE</scope>
    <source>
        <strain evidence="16">F3-133</strain>
    </source>
</reference>
<evidence type="ECO:0000259" key="15">
    <source>
        <dbReference type="PROSITE" id="PS50862"/>
    </source>
</evidence>
<evidence type="ECO:0000256" key="12">
    <source>
        <dbReference type="ARBA" id="ARBA00049515"/>
    </source>
</evidence>
<comment type="cofactor">
    <cofactor evidence="13">
        <name>Zn(2+)</name>
        <dbReference type="ChEBI" id="CHEBI:29105"/>
    </cofactor>
    <text evidence="13">Binds 1 zinc ion per subunit.</text>
</comment>
<dbReference type="PANTHER" id="PTHR11451:SF44">
    <property type="entry name" value="THREONINE--TRNA LIGASE, CHLOROPLASTIC_MITOCHONDRIAL 2"/>
    <property type="match status" value="1"/>
</dbReference>
<keyword evidence="10 13" id="KW-0648">Protein biosynthesis</keyword>
<dbReference type="InterPro" id="IPR004154">
    <property type="entry name" value="Anticodon-bd"/>
</dbReference>
<dbReference type="GO" id="GO:0004829">
    <property type="term" value="F:threonine-tRNA ligase activity"/>
    <property type="evidence" value="ECO:0007669"/>
    <property type="project" value="UniProtKB-UniRule"/>
</dbReference>